<dbReference type="EC" id="2.7.7.6" evidence="1"/>
<dbReference type="InterPro" id="IPR012340">
    <property type="entry name" value="NA-bd_OB-fold"/>
</dbReference>
<comment type="subcellular location">
    <subcellularLocation>
        <location evidence="1">Cytoplasm</location>
    </subcellularLocation>
</comment>
<protein>
    <recommendedName>
        <fullName evidence="1">DNA-directed RNA polymerase subunit Rpo8</fullName>
        <ecNumber evidence="1">2.7.7.6</ecNumber>
    </recommendedName>
    <alternativeName>
        <fullName evidence="1">DNA-directed RNA polymerase, subunit G</fullName>
    </alternativeName>
</protein>
<proteinExistence type="inferred from homology"/>
<comment type="subunit">
    <text evidence="1">Part of the RNA polymerase complex.</text>
</comment>
<accession>A3DMZ8</accession>
<dbReference type="Pfam" id="PF16992">
    <property type="entry name" value="RNA_pol_RpbG"/>
    <property type="match status" value="1"/>
</dbReference>
<keyword evidence="1" id="KW-0808">Transferase</keyword>
<reference evidence="2 3" key="2">
    <citation type="journal article" date="2009" name="Stand. Genomic Sci.">
        <title>Complete genome sequence of Staphylothermus marinus Stetter and Fiala 1986 type strain F1.</title>
        <authorList>
            <person name="Anderson I.J."/>
            <person name="Sun H."/>
            <person name="Lapidus A."/>
            <person name="Copeland A."/>
            <person name="Glavina Del Rio T."/>
            <person name="Tice H."/>
            <person name="Dalin E."/>
            <person name="Lucas S."/>
            <person name="Barry K."/>
            <person name="Land M."/>
            <person name="Richardson P."/>
            <person name="Huber H."/>
            <person name="Kyrpides N.C."/>
        </authorList>
    </citation>
    <scope>NUCLEOTIDE SEQUENCE [LARGE SCALE GENOMIC DNA]</scope>
    <source>
        <strain evidence="3">ATCC 43588 / DSM 3639 / JCM 9404 / F1</strain>
    </source>
</reference>
<dbReference type="InterPro" id="IPR031555">
    <property type="entry name" value="RNA_pol_Rpo8"/>
</dbReference>
<keyword evidence="3" id="KW-1185">Reference proteome</keyword>
<dbReference type="eggNOG" id="arCOG04271">
    <property type="taxonomic scope" value="Archaea"/>
</dbReference>
<dbReference type="OrthoDB" id="17623at2157"/>
<dbReference type="Gene3D" id="2.40.50.140">
    <property type="entry name" value="Nucleic acid-binding proteins"/>
    <property type="match status" value="1"/>
</dbReference>
<keyword evidence="1" id="KW-0963">Cytoplasm</keyword>
<name>A3DMZ8_STAMF</name>
<dbReference type="KEGG" id="smr:Smar_0909"/>
<dbReference type="GO" id="GO:0000428">
    <property type="term" value="C:DNA-directed RNA polymerase complex"/>
    <property type="evidence" value="ECO:0007669"/>
    <property type="project" value="UniProtKB-KW"/>
</dbReference>
<dbReference type="GO" id="GO:0003899">
    <property type="term" value="F:DNA-directed RNA polymerase activity"/>
    <property type="evidence" value="ECO:0007669"/>
    <property type="project" value="UniProtKB-UniRule"/>
</dbReference>
<dbReference type="GO" id="GO:0005737">
    <property type="term" value="C:cytoplasm"/>
    <property type="evidence" value="ECO:0007669"/>
    <property type="project" value="UniProtKB-SubCell"/>
</dbReference>
<dbReference type="EMBL" id="CP000575">
    <property type="protein sequence ID" value="ABN70008.1"/>
    <property type="molecule type" value="Genomic_DNA"/>
</dbReference>
<organism evidence="2 3">
    <name type="scientific">Staphylothermus marinus (strain ATCC 43588 / DSM 3639 / JCM 9404 / F1)</name>
    <dbReference type="NCBI Taxonomy" id="399550"/>
    <lineage>
        <taxon>Archaea</taxon>
        <taxon>Thermoproteota</taxon>
        <taxon>Thermoprotei</taxon>
        <taxon>Desulfurococcales</taxon>
        <taxon>Desulfurococcaceae</taxon>
        <taxon>Staphylothermus</taxon>
    </lineage>
</organism>
<dbReference type="STRING" id="399550.Smar_0909"/>
<reference evidence="3" key="1">
    <citation type="journal article" date="2009" name="BMC Genomics">
        <title>The complete genome sequence of Staphylothermus marinus reveals differences in sulfur metabolism among heterotrophic Crenarchaeota.</title>
        <authorList>
            <person name="Anderson I.J."/>
            <person name="Dharmarajan L."/>
            <person name="Rodriguez J."/>
            <person name="Hooper S."/>
            <person name="Porat I."/>
            <person name="Ulrich L.E."/>
            <person name="Elkins J.G."/>
            <person name="Mavromatis K."/>
            <person name="Sun H."/>
            <person name="Land M."/>
            <person name="Lapidus A."/>
            <person name="Lucas S."/>
            <person name="Barry K."/>
            <person name="Huber H."/>
            <person name="Zhulin I.B."/>
            <person name="Whitman W.B."/>
            <person name="Mukhopadhyay B."/>
            <person name="Woese C."/>
            <person name="Bristow J."/>
            <person name="Kyrpides N."/>
        </authorList>
    </citation>
    <scope>NUCLEOTIDE SEQUENCE [LARGE SCALE GENOMIC DNA]</scope>
    <source>
        <strain evidence="3">ATCC 43588 / DSM 3639 / JCM 9404 / F1</strain>
    </source>
</reference>
<dbReference type="HOGENOM" id="CLU_168731_0_0_2"/>
<keyword evidence="1" id="KW-0548">Nucleotidyltransferase</keyword>
<dbReference type="HAMAP" id="MF_00866">
    <property type="entry name" value="RNApol_arch_Rpo8"/>
    <property type="match status" value="1"/>
</dbReference>
<keyword evidence="1" id="KW-0804">Transcription</keyword>
<evidence type="ECO:0000256" key="1">
    <source>
        <dbReference type="HAMAP-Rule" id="MF_00866"/>
    </source>
</evidence>
<keyword evidence="1" id="KW-0240">DNA-directed RNA polymerase</keyword>
<comment type="catalytic activity">
    <reaction evidence="1">
        <text>RNA(n) + a ribonucleoside 5'-triphosphate = RNA(n+1) + diphosphate</text>
        <dbReference type="Rhea" id="RHEA:21248"/>
        <dbReference type="Rhea" id="RHEA-COMP:14527"/>
        <dbReference type="Rhea" id="RHEA-COMP:17342"/>
        <dbReference type="ChEBI" id="CHEBI:33019"/>
        <dbReference type="ChEBI" id="CHEBI:61557"/>
        <dbReference type="ChEBI" id="CHEBI:140395"/>
        <dbReference type="EC" id="2.7.7.6"/>
    </reaction>
</comment>
<comment type="similarity">
    <text evidence="1">Belongs to the archaeal Rpo8 RNA polymerase subunit family.</text>
</comment>
<dbReference type="Proteomes" id="UP000000254">
    <property type="component" value="Chromosome"/>
</dbReference>
<comment type="function">
    <text evidence="1">DNA-dependent RNA polymerase (RNAP) catalyzes the transcription of DNA into RNA using the four ribonucleoside triphosphates as substrates.</text>
</comment>
<sequence>MVYEMVSYECKVRSIEPLRYIGMYRAISDCDSVEITLEMNEKLMKISEGDDLVINISTSKKECLQHHFCGKGHVVSVTKLDNTYRVVVSIAGILVVIKMKEQPKSPFKVMNELYIGVSKKQ</sequence>
<dbReference type="AlphaFoldDB" id="A3DMZ8"/>
<dbReference type="GO" id="GO:0006351">
    <property type="term" value="P:DNA-templated transcription"/>
    <property type="evidence" value="ECO:0007669"/>
    <property type="project" value="UniProtKB-UniRule"/>
</dbReference>
<gene>
    <name evidence="1" type="primary">rpo8</name>
    <name evidence="1" type="synonym">rpoG</name>
    <name evidence="2" type="ordered locus">Smar_0909</name>
</gene>
<evidence type="ECO:0000313" key="2">
    <source>
        <dbReference type="EMBL" id="ABN70008.1"/>
    </source>
</evidence>
<evidence type="ECO:0000313" key="3">
    <source>
        <dbReference type="Proteomes" id="UP000000254"/>
    </source>
</evidence>